<dbReference type="InterPro" id="IPR036047">
    <property type="entry name" value="F-box-like_dom_sf"/>
</dbReference>
<dbReference type="RefSeq" id="XP_002674867.1">
    <property type="nucleotide sequence ID" value="XM_002674821.1"/>
</dbReference>
<organism evidence="3">
    <name type="scientific">Naegleria gruberi</name>
    <name type="common">Amoeba</name>
    <dbReference type="NCBI Taxonomy" id="5762"/>
    <lineage>
        <taxon>Eukaryota</taxon>
        <taxon>Discoba</taxon>
        <taxon>Heterolobosea</taxon>
        <taxon>Tetramitia</taxon>
        <taxon>Eutetramitia</taxon>
        <taxon>Vahlkampfiidae</taxon>
        <taxon>Naegleria</taxon>
    </lineage>
</organism>
<keyword evidence="3" id="KW-1185">Reference proteome</keyword>
<dbReference type="SUPFAM" id="SSF48452">
    <property type="entry name" value="TPR-like"/>
    <property type="match status" value="1"/>
</dbReference>
<evidence type="ECO:0000313" key="2">
    <source>
        <dbReference type="EMBL" id="EFC42123.1"/>
    </source>
</evidence>
<dbReference type="OrthoDB" id="2095648at2759"/>
<dbReference type="Gene3D" id="1.20.1280.50">
    <property type="match status" value="1"/>
</dbReference>
<sequence>MPRILSFREVIRNDIDYAYHSSTTFIDTTYRKSNKFISDGVKQLKNNWKMRKQNRAEKEIHQKTKAFESEKYAEKLRKTMPSYEGYDPYANLGAGERIPHDALVFVQKSIIEFYRKEFEKSLDDLKIAKVLDFKLDNVYLYHYLVGYMRFLNGKFAKSIESYKRAIELMDNVALDDSELIGSVEKAIVEIEDKMKHTYDKIMDYFSKEKSTKKESIVSREELHYCIGVSYFSVSYYRDAINHLSEAISSMELLERNQDLDTLLHLAYYYRGYSNFGSHSFTTAIEDFTKSLEFNNQDERAKLMLNNSMQRMGEEPNQICLAPPPTAFHYRLLNEEIMGHIFSYLRIHSLRTLSMTCKYWKILSMKSLLDRDLCILQYEEFVKDPDNTLKYANESSLTEKLFMPKKYQCEIYTLIYYVLESPFFKHYKKKQRDIHVMFPNFICAVGGANSYVSYFFGNCKKLYLSCITFTSISYYYNSFTEKKYPVEELFIIK</sequence>
<dbReference type="SMART" id="SM00028">
    <property type="entry name" value="TPR"/>
    <property type="match status" value="3"/>
</dbReference>
<dbReference type="InParanoid" id="D2VLV7"/>
<dbReference type="Proteomes" id="UP000006671">
    <property type="component" value="Unassembled WGS sequence"/>
</dbReference>
<dbReference type="SUPFAM" id="SSF81383">
    <property type="entry name" value="F-box domain"/>
    <property type="match status" value="1"/>
</dbReference>
<gene>
    <name evidence="2" type="ORF">NAEGRDRAFT_69915</name>
</gene>
<accession>D2VLV7</accession>
<dbReference type="GeneID" id="8855581"/>
<proteinExistence type="predicted"/>
<dbReference type="InterPro" id="IPR019734">
    <property type="entry name" value="TPR_rpt"/>
</dbReference>
<dbReference type="InterPro" id="IPR011990">
    <property type="entry name" value="TPR-like_helical_dom_sf"/>
</dbReference>
<feature type="domain" description="F-box" evidence="1">
    <location>
        <begin position="334"/>
        <end position="374"/>
    </location>
</feature>
<dbReference type="Gene3D" id="1.25.40.10">
    <property type="entry name" value="Tetratricopeptide repeat domain"/>
    <property type="match status" value="1"/>
</dbReference>
<dbReference type="KEGG" id="ngr:NAEGRDRAFT_69915"/>
<dbReference type="EMBL" id="GG738881">
    <property type="protein sequence ID" value="EFC42123.1"/>
    <property type="molecule type" value="Genomic_DNA"/>
</dbReference>
<dbReference type="InterPro" id="IPR001810">
    <property type="entry name" value="F-box_dom"/>
</dbReference>
<dbReference type="CDD" id="cd09917">
    <property type="entry name" value="F-box_SF"/>
    <property type="match status" value="1"/>
</dbReference>
<protein>
    <recommendedName>
        <fullName evidence="1">F-box domain-containing protein</fullName>
    </recommendedName>
</protein>
<evidence type="ECO:0000313" key="3">
    <source>
        <dbReference type="Proteomes" id="UP000006671"/>
    </source>
</evidence>
<reference evidence="2 3" key="1">
    <citation type="journal article" date="2010" name="Cell">
        <title>The genome of Naegleria gruberi illuminates early eukaryotic versatility.</title>
        <authorList>
            <person name="Fritz-Laylin L.K."/>
            <person name="Prochnik S.E."/>
            <person name="Ginger M.L."/>
            <person name="Dacks J.B."/>
            <person name="Carpenter M.L."/>
            <person name="Field M.C."/>
            <person name="Kuo A."/>
            <person name="Paredez A."/>
            <person name="Chapman J."/>
            <person name="Pham J."/>
            <person name="Shu S."/>
            <person name="Neupane R."/>
            <person name="Cipriano M."/>
            <person name="Mancuso J."/>
            <person name="Tu H."/>
            <person name="Salamov A."/>
            <person name="Lindquist E."/>
            <person name="Shapiro H."/>
            <person name="Lucas S."/>
            <person name="Grigoriev I.V."/>
            <person name="Cande W.Z."/>
            <person name="Fulton C."/>
            <person name="Rokhsar D.S."/>
            <person name="Dawson S.C."/>
        </authorList>
    </citation>
    <scope>NUCLEOTIDE SEQUENCE [LARGE SCALE GENOMIC DNA]</scope>
    <source>
        <strain evidence="2 3">NEG-M</strain>
    </source>
</reference>
<dbReference type="VEuPathDB" id="AmoebaDB:NAEGRDRAFT_69915"/>
<name>D2VLV7_NAEGR</name>
<evidence type="ECO:0000259" key="1">
    <source>
        <dbReference type="Pfam" id="PF12937"/>
    </source>
</evidence>
<dbReference type="Pfam" id="PF12937">
    <property type="entry name" value="F-box-like"/>
    <property type="match status" value="1"/>
</dbReference>
<dbReference type="AlphaFoldDB" id="D2VLV7"/>